<dbReference type="InterPro" id="IPR019787">
    <property type="entry name" value="Znf_PHD-finger"/>
</dbReference>
<sequence length="482" mass="53412">MWQMCPKCDNQSHGDCRKVESITEDKGIADFSCSLDFRSSFQLSTVSTMSEGSLHNLVYKRRNSRGNSAAILSEQVPDITRRSGDCFSVISSDAPLVATEDQNLGPQFEHKIQVIQPPVLSPLLCNSMPHISNSEFVSGYSVGEAVVDEAPKSSVQRILEVDSAYDSCSSSKSNIEHVLSSMKTEMDETGECSSSSATVKEDMQEDLSEKDFCISILRSHGLIGGVWESRTCASAENIETGNGDLCFRSCKICGRSEATTNLLICDHCEESFHMSCCNPRIKKIPTDEWFCHSCLKKRYKNLKKTVKGKAPHIASVMSGAKNLSSKGESNAITLMLRDTEPYTTGVRIGKGFQAEVPDWSGPINSNVDYIGEPLEMDPMESISLHDQNSNSPSKHSPISNWLQCREVLDGIGDGVNGTICGKWRRAPLFETQTDKWECFCSILWDPSHADCAVPQELETDQVLKQLKYIEMLRPRLTASRKK</sequence>
<evidence type="ECO:0000313" key="7">
    <source>
        <dbReference type="Proteomes" id="UP001652623"/>
    </source>
</evidence>
<name>A0ABM3IVG6_ZIZJJ</name>
<organism evidence="7 8">
    <name type="scientific">Ziziphus jujuba</name>
    <name type="common">Chinese jujube</name>
    <name type="synonym">Ziziphus sativa</name>
    <dbReference type="NCBI Taxonomy" id="326968"/>
    <lineage>
        <taxon>Eukaryota</taxon>
        <taxon>Viridiplantae</taxon>
        <taxon>Streptophyta</taxon>
        <taxon>Embryophyta</taxon>
        <taxon>Tracheophyta</taxon>
        <taxon>Spermatophyta</taxon>
        <taxon>Magnoliopsida</taxon>
        <taxon>eudicotyledons</taxon>
        <taxon>Gunneridae</taxon>
        <taxon>Pentapetalae</taxon>
        <taxon>rosids</taxon>
        <taxon>fabids</taxon>
        <taxon>Rosales</taxon>
        <taxon>Rhamnaceae</taxon>
        <taxon>Paliureae</taxon>
        <taxon>Ziziphus</taxon>
    </lineage>
</organism>
<proteinExistence type="predicted"/>
<dbReference type="GeneID" id="107428388"/>
<evidence type="ECO:0000256" key="4">
    <source>
        <dbReference type="PROSITE-ProRule" id="PRU00146"/>
    </source>
</evidence>
<dbReference type="SUPFAM" id="SSF57903">
    <property type="entry name" value="FYVE/PHD zinc finger"/>
    <property type="match status" value="1"/>
</dbReference>
<keyword evidence="1" id="KW-0479">Metal-binding</keyword>
<dbReference type="Gene3D" id="3.30.40.10">
    <property type="entry name" value="Zinc/RING finger domain, C3HC4 (zinc finger)"/>
    <property type="match status" value="1"/>
</dbReference>
<dbReference type="InterPro" id="IPR011124">
    <property type="entry name" value="Znf_CW"/>
</dbReference>
<dbReference type="Pfam" id="PF00628">
    <property type="entry name" value="PHD"/>
    <property type="match status" value="1"/>
</dbReference>
<dbReference type="SMART" id="SM00249">
    <property type="entry name" value="PHD"/>
    <property type="match status" value="1"/>
</dbReference>
<evidence type="ECO:0000259" key="6">
    <source>
        <dbReference type="PROSITE" id="PS51050"/>
    </source>
</evidence>
<dbReference type="InterPro" id="IPR011011">
    <property type="entry name" value="Znf_FYVE_PHD"/>
</dbReference>
<dbReference type="PANTHER" id="PTHR46510">
    <property type="entry name" value="BROMODOMAIN ADJACENT TO ZINC FINGER DOMAIN PROTEIN 1A"/>
    <property type="match status" value="1"/>
</dbReference>
<dbReference type="InterPro" id="IPR001965">
    <property type="entry name" value="Znf_PHD"/>
</dbReference>
<dbReference type="PROSITE" id="PS50016">
    <property type="entry name" value="ZF_PHD_2"/>
    <property type="match status" value="1"/>
</dbReference>
<reference evidence="8" key="1">
    <citation type="submission" date="2025-08" db="UniProtKB">
        <authorList>
            <consortium name="RefSeq"/>
        </authorList>
    </citation>
    <scope>IDENTIFICATION</scope>
    <source>
        <tissue evidence="8">Seedling</tissue>
    </source>
</reference>
<dbReference type="RefSeq" id="XP_048336135.2">
    <property type="nucleotide sequence ID" value="XM_048480178.2"/>
</dbReference>
<dbReference type="Proteomes" id="UP001652623">
    <property type="component" value="Chromosome 1"/>
</dbReference>
<evidence type="ECO:0000256" key="1">
    <source>
        <dbReference type="ARBA" id="ARBA00022723"/>
    </source>
</evidence>
<protein>
    <submittedName>
        <fullName evidence="8">Uncharacterized protein LOC107428388 isoform X1</fullName>
    </submittedName>
</protein>
<dbReference type="PROSITE" id="PS51050">
    <property type="entry name" value="ZF_CW"/>
    <property type="match status" value="1"/>
</dbReference>
<evidence type="ECO:0000256" key="2">
    <source>
        <dbReference type="ARBA" id="ARBA00022771"/>
    </source>
</evidence>
<dbReference type="InterPro" id="IPR013083">
    <property type="entry name" value="Znf_RING/FYVE/PHD"/>
</dbReference>
<dbReference type="InterPro" id="IPR047171">
    <property type="entry name" value="BAZ1A"/>
</dbReference>
<feature type="domain" description="PHD-type" evidence="5">
    <location>
        <begin position="247"/>
        <end position="297"/>
    </location>
</feature>
<evidence type="ECO:0000313" key="8">
    <source>
        <dbReference type="RefSeq" id="XP_048336135.2"/>
    </source>
</evidence>
<gene>
    <name evidence="8" type="primary">LOC107428388</name>
</gene>
<evidence type="ECO:0000256" key="3">
    <source>
        <dbReference type="ARBA" id="ARBA00022833"/>
    </source>
</evidence>
<keyword evidence="3" id="KW-0862">Zinc</keyword>
<keyword evidence="2 4" id="KW-0863">Zinc-finger</keyword>
<keyword evidence="7" id="KW-1185">Reference proteome</keyword>
<dbReference type="PANTHER" id="PTHR46510:SF1">
    <property type="entry name" value="BROMODOMAIN ADJACENT TO ZINC FINGER DOMAIN PROTEIN 1A"/>
    <property type="match status" value="1"/>
</dbReference>
<dbReference type="InterPro" id="IPR019786">
    <property type="entry name" value="Zinc_finger_PHD-type_CS"/>
</dbReference>
<dbReference type="PROSITE" id="PS01359">
    <property type="entry name" value="ZF_PHD_1"/>
    <property type="match status" value="1"/>
</dbReference>
<evidence type="ECO:0000259" key="5">
    <source>
        <dbReference type="PROSITE" id="PS50016"/>
    </source>
</evidence>
<feature type="domain" description="CW-type" evidence="6">
    <location>
        <begin position="395"/>
        <end position="459"/>
    </location>
</feature>
<dbReference type="Gene3D" id="3.30.40.100">
    <property type="match status" value="1"/>
</dbReference>
<accession>A0ABM3IVG6</accession>